<dbReference type="SUPFAM" id="SSF55347">
    <property type="entry name" value="Glyceraldehyde-3-phosphate dehydrogenase-like, C-terminal domain"/>
    <property type="match status" value="1"/>
</dbReference>
<name>A0A1G4MA86_LACFM</name>
<accession>A0A1G4MA86</accession>
<dbReference type="PANTHER" id="PTHR43708:SF1">
    <property type="entry name" value="GALACTOSE_LACTOSE METABOLISM REGULATORY PROTEIN GAL80"/>
    <property type="match status" value="1"/>
</dbReference>
<dbReference type="InterPro" id="IPR000683">
    <property type="entry name" value="Gfo/Idh/MocA-like_OxRdtase_N"/>
</dbReference>
<evidence type="ECO:0000313" key="3">
    <source>
        <dbReference type="EMBL" id="SCW00766.1"/>
    </source>
</evidence>
<dbReference type="SUPFAM" id="SSF51735">
    <property type="entry name" value="NAD(P)-binding Rossmann-fold domains"/>
    <property type="match status" value="1"/>
</dbReference>
<dbReference type="GO" id="GO:0000166">
    <property type="term" value="F:nucleotide binding"/>
    <property type="evidence" value="ECO:0007669"/>
    <property type="project" value="InterPro"/>
</dbReference>
<evidence type="ECO:0000313" key="4">
    <source>
        <dbReference type="Proteomes" id="UP000190831"/>
    </source>
</evidence>
<dbReference type="InterPro" id="IPR055080">
    <property type="entry name" value="Gal80p-like_C"/>
</dbReference>
<proteinExistence type="predicted"/>
<dbReference type="InterPro" id="IPR036291">
    <property type="entry name" value="NAD(P)-bd_dom_sf"/>
</dbReference>
<dbReference type="OMA" id="KVPHHRE"/>
<keyword evidence="4" id="KW-1185">Reference proteome</keyword>
<feature type="domain" description="Gal80p-like C-terminal" evidence="2">
    <location>
        <begin position="156"/>
        <end position="307"/>
    </location>
</feature>
<dbReference type="Pfam" id="PF01408">
    <property type="entry name" value="GFO_IDH_MocA"/>
    <property type="match status" value="1"/>
</dbReference>
<reference evidence="3 4" key="1">
    <citation type="submission" date="2016-03" db="EMBL/GenBank/DDBJ databases">
        <authorList>
            <person name="Devillers H."/>
        </authorList>
    </citation>
    <scope>NUCLEOTIDE SEQUENCE [LARGE SCALE GENOMIC DNA]</scope>
    <source>
        <strain evidence="3">CBS 6772</strain>
    </source>
</reference>
<evidence type="ECO:0000259" key="1">
    <source>
        <dbReference type="Pfam" id="PF01408"/>
    </source>
</evidence>
<dbReference type="PANTHER" id="PTHR43708">
    <property type="entry name" value="CONSERVED EXPRESSED OXIDOREDUCTASE (EUROFUNG)"/>
    <property type="match status" value="1"/>
</dbReference>
<dbReference type="Proteomes" id="UP000190831">
    <property type="component" value="Chromosome C"/>
</dbReference>
<sequence length="426" mass="47204">MNNNKRSAVSTVPKANPLRVGFIGLSAVKGWAIKSHYPAILQLPSQFKITALLNSDLESSLNTIKKLKLTHAKAFADVTSFASFTDVDMIVVSVKVPNHHGILTKLLEHSVKNPNLKYLFVEWSLGSNLREAEDIYKAAQKRGIQTIISLQGRKSPYIVRAKELISEGCIGEINSIEIAANGGWYGYERPLKSPSYLYDIESGVNLISHSFGHTIDLLQYITSSYFSEINSMMFNNIPYQELLDEHGKRTGKKVPKTAPDHLLFQAALANGNVPVSCSFKGGTPVKKFTKNLVIDIHGTKGDLKLEGDAGFAEISNLVLYFCGMKAADPGGPSSTSKADEANETMEVYHLRNYNSVVGNILRIYEAIADFHFKSNPRHNLPAKLERQGFLFEGFPTFKDALILHRLIDKVFQSSEEKKTLTVPIVS</sequence>
<evidence type="ECO:0000259" key="2">
    <source>
        <dbReference type="Pfam" id="PF22685"/>
    </source>
</evidence>
<dbReference type="AlphaFoldDB" id="A0A1G4MA86"/>
<dbReference type="OrthoDB" id="64915at2759"/>
<dbReference type="Gene3D" id="3.40.50.720">
    <property type="entry name" value="NAD(P)-binding Rossmann-like Domain"/>
    <property type="match status" value="1"/>
</dbReference>
<feature type="domain" description="Gfo/Idh/MocA-like oxidoreductase N-terminal" evidence="1">
    <location>
        <begin position="18"/>
        <end position="145"/>
    </location>
</feature>
<dbReference type="EMBL" id="LT598485">
    <property type="protein sequence ID" value="SCW00766.1"/>
    <property type="molecule type" value="Genomic_DNA"/>
</dbReference>
<gene>
    <name evidence="3" type="ORF">LAFE_0C11518G</name>
</gene>
<dbReference type="InterPro" id="IPR051317">
    <property type="entry name" value="Gfo/Idh/MocA_oxidoreduct"/>
</dbReference>
<organism evidence="3 4">
    <name type="scientific">Lachancea fermentati</name>
    <name type="common">Zygosaccharomyces fermentati</name>
    <dbReference type="NCBI Taxonomy" id="4955"/>
    <lineage>
        <taxon>Eukaryota</taxon>
        <taxon>Fungi</taxon>
        <taxon>Dikarya</taxon>
        <taxon>Ascomycota</taxon>
        <taxon>Saccharomycotina</taxon>
        <taxon>Saccharomycetes</taxon>
        <taxon>Saccharomycetales</taxon>
        <taxon>Saccharomycetaceae</taxon>
        <taxon>Lachancea</taxon>
    </lineage>
</organism>
<protein>
    <submittedName>
        <fullName evidence="3">LAFE_0C11518g1_1</fullName>
    </submittedName>
</protein>
<dbReference type="Pfam" id="PF22685">
    <property type="entry name" value="Gal80p_C-like"/>
    <property type="match status" value="1"/>
</dbReference>
<dbReference type="STRING" id="4955.A0A1G4MA86"/>
<dbReference type="Gene3D" id="3.30.360.10">
    <property type="entry name" value="Dihydrodipicolinate Reductase, domain 2"/>
    <property type="match status" value="1"/>
</dbReference>